<keyword evidence="2" id="KW-1185">Reference proteome</keyword>
<protein>
    <recommendedName>
        <fullName evidence="3">DUF4435 domain-containing protein</fullName>
    </recommendedName>
</protein>
<gene>
    <name evidence="1" type="ORF">OSC50_20955</name>
</gene>
<organism evidence="1 2">
    <name type="scientific">Pseudomonas quebecensis</name>
    <dbReference type="NCBI Taxonomy" id="2995174"/>
    <lineage>
        <taxon>Bacteria</taxon>
        <taxon>Pseudomonadati</taxon>
        <taxon>Pseudomonadota</taxon>
        <taxon>Gammaproteobacteria</taxon>
        <taxon>Pseudomonadales</taxon>
        <taxon>Pseudomonadaceae</taxon>
        <taxon>Pseudomonas</taxon>
    </lineage>
</organism>
<sequence length="346" mass="38780">MNEDKDVSFPVSGGLGKALMLFNIDGSEALYVDVWVEALADKWFWQDFLKANDKFKFNVRGPDEATSADGKKSTGCDRLFALEKQKVLSLGKDCIFCIDSDDSFIKSMIPGYVSKKNTRPHVYVTNIYAIDNAFLSGEYVDHAFTTLTTVGPQHHNLLPSDFISMIAKEVWETYTGIYYLEGVKRAKEFGLSHKLVYGKVEKLRKANVQSLSSCAAYKGFVSSLNALQVTVGKAVTAVGRAEYEKFIEELAAIGVTPDSFFLFMRGHNLFDAVTDAFEEVNKVFKSAEIARVKALYKDYEGKVSHVEASWLQFSCYLKVKFSPGRVEVPFLKSTLDALRTNYSLLH</sequence>
<proteinExistence type="predicted"/>
<evidence type="ECO:0008006" key="3">
    <source>
        <dbReference type="Google" id="ProtNLM"/>
    </source>
</evidence>
<dbReference type="EMBL" id="CP112866">
    <property type="protein sequence ID" value="UZW17830.1"/>
    <property type="molecule type" value="Genomic_DNA"/>
</dbReference>
<evidence type="ECO:0000313" key="2">
    <source>
        <dbReference type="Proteomes" id="UP001164116"/>
    </source>
</evidence>
<evidence type="ECO:0000313" key="1">
    <source>
        <dbReference type="EMBL" id="UZW17830.1"/>
    </source>
</evidence>
<reference evidence="1" key="1">
    <citation type="submission" date="2022-11" db="EMBL/GenBank/DDBJ databases">
        <title>Taxonomic description of a new Pseudomonas species.</title>
        <authorList>
            <person name="Tambong J.T."/>
        </authorList>
    </citation>
    <scope>NUCLEOTIDE SEQUENCE</scope>
    <source>
        <strain evidence="1">S1Bt42</strain>
    </source>
</reference>
<dbReference type="Proteomes" id="UP001164116">
    <property type="component" value="Chromosome"/>
</dbReference>
<dbReference type="RefSeq" id="WP_266245841.1">
    <property type="nucleotide sequence ID" value="NZ_CP112866.1"/>
</dbReference>
<name>A0ABY6QD80_9PSED</name>
<accession>A0ABY6QD80</accession>